<sequence length="157" mass="17450">MADEPRWARSQRAVEEALARGPKSVKQIIEETGFTYNTVKAALGRGTILQSTNGYPTIYTLVKPAIESDAPNVIPIDREPRYIHIVKPLEIQMEELGPRWQAAAQKIGQEIAEIDLEALDLKTAIRHLEIEAASILGAIVTLRSVKDGPDWREQIGL</sequence>
<dbReference type="RefSeq" id="YP_010755467.1">
    <property type="nucleotide sequence ID" value="NC_073470.1"/>
</dbReference>
<protein>
    <submittedName>
        <fullName evidence="1">Helix-turn-helix DNA binding domain protein</fullName>
    </submittedName>
</protein>
<evidence type="ECO:0000313" key="2">
    <source>
        <dbReference type="Proteomes" id="UP000654052"/>
    </source>
</evidence>
<dbReference type="EMBL" id="MW507126">
    <property type="protein sequence ID" value="QRI45111.1"/>
    <property type="molecule type" value="Genomic_DNA"/>
</dbReference>
<organism evidence="1 2">
    <name type="scientific">Microbacterium phage Shocker</name>
    <dbReference type="NCBI Taxonomy" id="2805839"/>
    <lineage>
        <taxon>Viruses</taxon>
        <taxon>Duplodnaviria</taxon>
        <taxon>Heunggongvirae</taxon>
        <taxon>Uroviricota</taxon>
        <taxon>Caudoviricetes</taxon>
        <taxon>Shockervirus</taxon>
        <taxon>Shockervirus shocker</taxon>
    </lineage>
</organism>
<reference evidence="1" key="1">
    <citation type="submission" date="2021-01" db="EMBL/GenBank/DDBJ databases">
        <authorList>
            <person name="Weegman M.K."/>
            <person name="Spring A.S."/>
            <person name="Bonilla J.A."/>
            <person name="Klyczek K."/>
            <person name="Garlena R.A."/>
            <person name="Russell D.A."/>
            <person name="Pope W.H."/>
            <person name="Jacobs-Sera D."/>
            <person name="Hatfull G.F."/>
        </authorList>
    </citation>
    <scope>NUCLEOTIDE SEQUENCE</scope>
</reference>
<dbReference type="GeneID" id="80020121"/>
<name>A0A890V1Y4_9CAUD</name>
<dbReference type="KEGG" id="vg:80020121"/>
<proteinExistence type="predicted"/>
<keyword evidence="2" id="KW-1185">Reference proteome</keyword>
<evidence type="ECO:0000313" key="1">
    <source>
        <dbReference type="EMBL" id="QRI45111.1"/>
    </source>
</evidence>
<dbReference type="Proteomes" id="UP000654052">
    <property type="component" value="Segment"/>
</dbReference>
<gene>
    <name evidence="1" type="primary">57</name>
    <name evidence="1" type="ORF">SEA_SHOCKER_57</name>
</gene>
<accession>A0A890V1Y4</accession>